<keyword evidence="2" id="KW-0812">Transmembrane</keyword>
<evidence type="ECO:0000256" key="1">
    <source>
        <dbReference type="SAM" id="MobiDB-lite"/>
    </source>
</evidence>
<organism evidence="3">
    <name type="scientific">uncultured marine group II euryarchaeote 37F11</name>
    <dbReference type="NCBI Taxonomy" id="133822"/>
    <lineage>
        <taxon>Archaea</taxon>
        <taxon>Methanobacteriati</taxon>
        <taxon>Thermoplasmatota</taxon>
        <taxon>Candidatus Poseidoniia</taxon>
        <taxon>Candidatus Poseidoniales</taxon>
        <taxon>environmental samples</taxon>
    </lineage>
</organism>
<dbReference type="EMBL" id="AF268611">
    <property type="protein sequence ID" value="AAF97215.1"/>
    <property type="molecule type" value="Genomic_DNA"/>
</dbReference>
<sequence>MNNKRIAFALLFILTVPFIAEADSTTRIEITPMENYVAYPGDTVQQFVDVEYFGEEATTLKLQLQFDTQSTFSGNGQEIVFNSGETNRFLWTITLPQSTSYSNEMLEISIIDVSDDLTVNANVTIQITAPSAIQFGNTQSSTFVIDPGITTNMATNITSNASLPDDVTFIVQTTSNWNWGWNMDTIMGDNSMLTMSPDSIDFVRIWVEAPLVIDGAPLAYEGPTFTLIGTSGLDYAVISWEFSLEITAYRNVSIDSVESNVTLDPGGNDRIDVIVRNTGNIPDTISMMLGDIVIDGVAKQLEGSDRLTADGWTVALFNAFEETLLFPNETRTIQIGVEAPPQTSGTLAVDLFIHPTNFPFRSVQQTAETEIDWIRNVEENIQPTDCLYLQPGESCYATLELENKGNYDDQFTIEVLSCPEFISSADVLMETIGIPRYGTVTTNVIQINIDENAIAYTQGKVYFQLKYDGSSVIESYEVEVLVGPNVNWTFLDANSEVDSKNSLSFSVQLRNDGNLNDGLIVQLQSSHSTDMGFNLPEGAIVEDGVENPRTFEIDSLPRDSNFTVSGTAEIPIDQIANGTLVLDIVVRSIFDPETEFIYTIEYDFLGENWIEDDVDDSYSFSDFTSDAYEIFMGWWLVIAAVAVASVVLNKAVRDRMQRKELEHLQKHIEQPVPEEQGDWMEKFERKDTTGIDIIESPHVSPEDFTAAFKASSKPPTQPLEPLSEDIHNMASTVLDHHALEAQKAHMDELASSIQSEGISKPHNENLHLRPAQDVAERTIRHDTQNLMSNKPSTIIPLPLEDNKEDEFDL</sequence>
<protein>
    <submittedName>
        <fullName evidence="3">Adhesin-like surface protein</fullName>
    </submittedName>
</protein>
<proteinExistence type="predicted"/>
<feature type="transmembrane region" description="Helical" evidence="2">
    <location>
        <begin position="631"/>
        <end position="649"/>
    </location>
</feature>
<evidence type="ECO:0000256" key="2">
    <source>
        <dbReference type="SAM" id="Phobius"/>
    </source>
</evidence>
<dbReference type="AlphaFoldDB" id="Q9P9C4"/>
<feature type="region of interest" description="Disordered" evidence="1">
    <location>
        <begin position="788"/>
        <end position="809"/>
    </location>
</feature>
<name>Q9P9C4_9ARCH</name>
<accession>Q9P9C4</accession>
<reference evidence="3" key="1">
    <citation type="journal article" date="2000" name="Environ. Microbiol.">
        <title>Construction and analysis of bacterial artificial chromosome libraries from a marine microbial assemblage.</title>
        <authorList>
            <person name="Beja O."/>
            <person name="Suzuki M.T."/>
            <person name="Koonin E.V."/>
            <person name="Aravind L."/>
            <person name="Hadd A."/>
            <person name="Nguyen L.P."/>
            <person name="Villacorta R."/>
            <person name="Amjadi M."/>
            <person name="Garrigues C."/>
            <person name="Jovanovich S.B."/>
            <person name="Feldman R.A."/>
            <person name="Delong E.F."/>
        </authorList>
    </citation>
    <scope>NUCLEOTIDE SEQUENCE</scope>
</reference>
<keyword evidence="2" id="KW-0472">Membrane</keyword>
<evidence type="ECO:0000313" key="3">
    <source>
        <dbReference type="EMBL" id="AAF97215.1"/>
    </source>
</evidence>
<keyword evidence="2" id="KW-1133">Transmembrane helix</keyword>